<evidence type="ECO:0000256" key="6">
    <source>
        <dbReference type="ARBA" id="ARBA00022692"/>
    </source>
</evidence>
<dbReference type="HOGENOM" id="CLU_008287_9_3_4"/>
<dbReference type="NCBIfam" id="NF007447">
    <property type="entry name" value="PRK10003.1"/>
    <property type="match status" value="1"/>
</dbReference>
<dbReference type="CDD" id="cd01347">
    <property type="entry name" value="ligand_gated_channel"/>
    <property type="match status" value="1"/>
</dbReference>
<evidence type="ECO:0000256" key="9">
    <source>
        <dbReference type="ARBA" id="ARBA00023065"/>
    </source>
</evidence>
<dbReference type="InterPro" id="IPR012910">
    <property type="entry name" value="Plug_dom"/>
</dbReference>
<keyword evidence="13 14" id="KW-0998">Cell outer membrane</keyword>
<feature type="domain" description="TonB-dependent receptor plug" evidence="17">
    <location>
        <begin position="110"/>
        <end position="212"/>
    </location>
</feature>
<dbReference type="EMBL" id="AYXT01000010">
    <property type="protein sequence ID" value="ETF01497.1"/>
    <property type="molecule type" value="Genomic_DNA"/>
</dbReference>
<evidence type="ECO:0000256" key="11">
    <source>
        <dbReference type="ARBA" id="ARBA00023136"/>
    </source>
</evidence>
<keyword evidence="10 15" id="KW-0798">TonB box</keyword>
<comment type="caution">
    <text evidence="18">The sequence shown here is derived from an EMBL/GenBank/DDBJ whole genome shotgun (WGS) entry which is preliminary data.</text>
</comment>
<dbReference type="NCBIfam" id="TIGR01783">
    <property type="entry name" value="TonB-siderophor"/>
    <property type="match status" value="1"/>
</dbReference>
<keyword evidence="8" id="KW-0408">Iron</keyword>
<dbReference type="GO" id="GO:0009279">
    <property type="term" value="C:cell outer membrane"/>
    <property type="evidence" value="ECO:0007669"/>
    <property type="project" value="UniProtKB-SubCell"/>
</dbReference>
<gene>
    <name evidence="18" type="ORF">W822_11795</name>
</gene>
<evidence type="ECO:0000256" key="7">
    <source>
        <dbReference type="ARBA" id="ARBA00022729"/>
    </source>
</evidence>
<proteinExistence type="inferred from homology"/>
<keyword evidence="5" id="KW-0410">Iron transport</keyword>
<keyword evidence="3 14" id="KW-0813">Transport</keyword>
<dbReference type="PANTHER" id="PTHR32552:SF74">
    <property type="entry name" value="HYDROXAMATE SIDEROPHORE RECEPTOR FHUE"/>
    <property type="match status" value="1"/>
</dbReference>
<evidence type="ECO:0000256" key="12">
    <source>
        <dbReference type="ARBA" id="ARBA00023170"/>
    </source>
</evidence>
<evidence type="ECO:0000259" key="17">
    <source>
        <dbReference type="Pfam" id="PF07715"/>
    </source>
</evidence>
<dbReference type="PANTHER" id="PTHR32552">
    <property type="entry name" value="FERRICHROME IRON RECEPTOR-RELATED"/>
    <property type="match status" value="1"/>
</dbReference>
<protein>
    <submittedName>
        <fullName evidence="18">TonB-denpendent receptor</fullName>
    </submittedName>
</protein>
<evidence type="ECO:0000313" key="19">
    <source>
        <dbReference type="Proteomes" id="UP000018733"/>
    </source>
</evidence>
<dbReference type="Gene3D" id="2.170.130.10">
    <property type="entry name" value="TonB-dependent receptor, plug domain"/>
    <property type="match status" value="1"/>
</dbReference>
<evidence type="ECO:0000256" key="2">
    <source>
        <dbReference type="ARBA" id="ARBA00009810"/>
    </source>
</evidence>
<keyword evidence="6 14" id="KW-0812">Transmembrane</keyword>
<dbReference type="InterPro" id="IPR037066">
    <property type="entry name" value="Plug_dom_sf"/>
</dbReference>
<evidence type="ECO:0000256" key="13">
    <source>
        <dbReference type="ARBA" id="ARBA00023237"/>
    </source>
</evidence>
<dbReference type="Proteomes" id="UP000018733">
    <property type="component" value="Unassembled WGS sequence"/>
</dbReference>
<evidence type="ECO:0000256" key="10">
    <source>
        <dbReference type="ARBA" id="ARBA00023077"/>
    </source>
</evidence>
<evidence type="ECO:0000256" key="4">
    <source>
        <dbReference type="ARBA" id="ARBA00022452"/>
    </source>
</evidence>
<dbReference type="InterPro" id="IPR010105">
    <property type="entry name" value="TonB_sidphr_rcpt"/>
</dbReference>
<dbReference type="Pfam" id="PF00593">
    <property type="entry name" value="TonB_dep_Rec_b-barrel"/>
    <property type="match status" value="1"/>
</dbReference>
<keyword evidence="9" id="KW-0406">Ion transport</keyword>
<dbReference type="InterPro" id="IPR039426">
    <property type="entry name" value="TonB-dep_rcpt-like"/>
</dbReference>
<dbReference type="eggNOG" id="COG4773">
    <property type="taxonomic scope" value="Bacteria"/>
</dbReference>
<dbReference type="SUPFAM" id="SSF56935">
    <property type="entry name" value="Porins"/>
    <property type="match status" value="1"/>
</dbReference>
<keyword evidence="11 14" id="KW-0472">Membrane</keyword>
<dbReference type="PROSITE" id="PS52016">
    <property type="entry name" value="TONB_DEPENDENT_REC_3"/>
    <property type="match status" value="1"/>
</dbReference>
<evidence type="ECO:0000256" key="1">
    <source>
        <dbReference type="ARBA" id="ARBA00004571"/>
    </source>
</evidence>
<accession>V8QPD1</accession>
<dbReference type="InterPro" id="IPR000531">
    <property type="entry name" value="Beta-barrel_TonB"/>
</dbReference>
<dbReference type="FunFam" id="2.170.130.10:FF:000010">
    <property type="entry name" value="Ferripyoverdine receptor"/>
    <property type="match status" value="1"/>
</dbReference>
<evidence type="ECO:0000256" key="8">
    <source>
        <dbReference type="ARBA" id="ARBA00023004"/>
    </source>
</evidence>
<feature type="domain" description="TonB-dependent receptor-like beta-barrel" evidence="16">
    <location>
        <begin position="297"/>
        <end position="728"/>
    </location>
</feature>
<evidence type="ECO:0000256" key="5">
    <source>
        <dbReference type="ARBA" id="ARBA00022496"/>
    </source>
</evidence>
<dbReference type="RefSeq" id="WP_024005325.1">
    <property type="nucleotide sequence ID" value="NZ_KI650980.1"/>
</dbReference>
<dbReference type="STRING" id="1424334.W822_11795"/>
<dbReference type="GO" id="GO:0015891">
    <property type="term" value="P:siderophore transport"/>
    <property type="evidence" value="ECO:0007669"/>
    <property type="project" value="InterPro"/>
</dbReference>
<dbReference type="PATRIC" id="fig|1424334.3.peg.2376"/>
<sequence>MHCLNSNRPKTEACGVMRKHEVAAAVLVAVTMLAASRPVAAQTQQYASREGEAKPAPSAPIAPAVKADAASVATLQAINATSAADDTITEGTRSYTTPATRAGTGLSLSLRETPQSVSVITRQRIEDQNMLSVRDAMAGSPGISVQNYDVERYSFNSRGFSIDTYLYDGIPTTVTGGGGWSAGESSIDPIIYDRIEVVRGATGLLTGAGNPSAAINLVRKRASSKEFKADLSLAAGSFDTYRSTADLQTPITADGRIRGRIVGVYQKNHSYLDNYSNRKTVFYGTIEADLTDRTTLRFGYNYQENDPKGSGWGGFPLWYADGSRTDWDRSLNIGTDWSKWATKTQGAFLNLEHQFDNGWRVDAMLNYSKHSADEKLLFLSSFPDATTGAGLSPSASRYVGDRTQKSADLKVSGPFELFGRTHELVVGASLSRQKTLFYGGSGTRITPIDNFLEWNGDYPEPVWNTDAVALDNRTNQAGVYLATRLNLTDDLKVIVGGRYSEWKREQGGTNPFRFDKSAFTPYAGILYDLNDNLTAYASYTSIFNPQDYQDREGRWLDPLEGDSYEVGLKGAFLDGRLNASVALFQINQDNLAQQDVGYRVPGTTNQAYYAAKGTRSRGYDLEVSGEPLERWSLMAGLSHWTAGDANGNAVQTNQPRTLFKLFSTYQLSGALHGLTVGGGVTWQSGNYTLGSGPKGKERVAQGSYALVDLMTRYQVNDRVSVQVNLNNLLNKKYYSQIGFYNQGAWGAPRNVMATLSYKY</sequence>
<reference evidence="18 19" key="1">
    <citation type="journal article" date="2014" name="Genome Announc.">
        <title>Draft Genome Sequence of Advenella kashmirensis Strain W13003, a Polycyclic Aromatic Hydrocarbon-Degrading Bacterium.</title>
        <authorList>
            <person name="Wang X."/>
            <person name="Jin D."/>
            <person name="Zhou L."/>
            <person name="Wu L."/>
            <person name="An W."/>
            <person name="Zhao L."/>
        </authorList>
    </citation>
    <scope>NUCLEOTIDE SEQUENCE [LARGE SCALE GENOMIC DNA]</scope>
    <source>
        <strain evidence="18 19">W13003</strain>
    </source>
</reference>
<evidence type="ECO:0000313" key="18">
    <source>
        <dbReference type="EMBL" id="ETF01497.1"/>
    </source>
</evidence>
<evidence type="ECO:0000256" key="3">
    <source>
        <dbReference type="ARBA" id="ARBA00022448"/>
    </source>
</evidence>
<keyword evidence="4 14" id="KW-1134">Transmembrane beta strand</keyword>
<evidence type="ECO:0000256" key="14">
    <source>
        <dbReference type="PROSITE-ProRule" id="PRU01360"/>
    </source>
</evidence>
<comment type="subcellular location">
    <subcellularLocation>
        <location evidence="1 14">Cell outer membrane</location>
        <topology evidence="1 14">Multi-pass membrane protein</topology>
    </subcellularLocation>
</comment>
<name>V8QPD1_9BURK</name>
<dbReference type="Gene3D" id="2.40.170.20">
    <property type="entry name" value="TonB-dependent receptor, beta-barrel domain"/>
    <property type="match status" value="1"/>
</dbReference>
<dbReference type="AlphaFoldDB" id="V8QPD1"/>
<organism evidence="18 19">
    <name type="scientific">Advenella kashmirensis W13003</name>
    <dbReference type="NCBI Taxonomy" id="1424334"/>
    <lineage>
        <taxon>Bacteria</taxon>
        <taxon>Pseudomonadati</taxon>
        <taxon>Pseudomonadota</taxon>
        <taxon>Betaproteobacteria</taxon>
        <taxon>Burkholderiales</taxon>
        <taxon>Alcaligenaceae</taxon>
    </lineage>
</organism>
<evidence type="ECO:0000256" key="15">
    <source>
        <dbReference type="RuleBase" id="RU003357"/>
    </source>
</evidence>
<keyword evidence="19" id="KW-1185">Reference proteome</keyword>
<dbReference type="GO" id="GO:0038023">
    <property type="term" value="F:signaling receptor activity"/>
    <property type="evidence" value="ECO:0007669"/>
    <property type="project" value="InterPro"/>
</dbReference>
<dbReference type="GO" id="GO:0015344">
    <property type="term" value="F:siderophore uptake transmembrane transporter activity"/>
    <property type="evidence" value="ECO:0007669"/>
    <property type="project" value="TreeGrafter"/>
</dbReference>
<keyword evidence="7" id="KW-0732">Signal</keyword>
<dbReference type="InterPro" id="IPR036942">
    <property type="entry name" value="Beta-barrel_TonB_sf"/>
</dbReference>
<evidence type="ECO:0000259" key="16">
    <source>
        <dbReference type="Pfam" id="PF00593"/>
    </source>
</evidence>
<keyword evidence="12 18" id="KW-0675">Receptor</keyword>
<dbReference type="Pfam" id="PF07715">
    <property type="entry name" value="Plug"/>
    <property type="match status" value="1"/>
</dbReference>
<comment type="similarity">
    <text evidence="2 14 15">Belongs to the TonB-dependent receptor family.</text>
</comment>